<accession>A0ABV3RFE9</accession>
<dbReference type="EMBL" id="JBFNXR010000054">
    <property type="protein sequence ID" value="MEW9856831.1"/>
    <property type="molecule type" value="Genomic_DNA"/>
</dbReference>
<dbReference type="InterPro" id="IPR047111">
    <property type="entry name" value="YbaP-like"/>
</dbReference>
<dbReference type="RefSeq" id="WP_367775307.1">
    <property type="nucleotide sequence ID" value="NZ_JBFNXR010000054.1"/>
</dbReference>
<evidence type="ECO:0000313" key="2">
    <source>
        <dbReference type="EMBL" id="MEW9856831.1"/>
    </source>
</evidence>
<dbReference type="PROSITE" id="PS51257">
    <property type="entry name" value="PROKAR_LIPOPROTEIN"/>
    <property type="match status" value="1"/>
</dbReference>
<evidence type="ECO:0000256" key="1">
    <source>
        <dbReference type="SAM" id="SignalP"/>
    </source>
</evidence>
<reference evidence="2 3" key="1">
    <citation type="submission" date="2024-06" db="EMBL/GenBank/DDBJ databases">
        <title>Novosphingobium rhizovicinus M1R2S20.</title>
        <authorList>
            <person name="Sun J.-Q."/>
        </authorList>
    </citation>
    <scope>NUCLEOTIDE SEQUENCE [LARGE SCALE GENOMIC DNA]</scope>
    <source>
        <strain evidence="2 3">M1R2S20</strain>
    </source>
</reference>
<protein>
    <submittedName>
        <fullName evidence="2">TraB/GumN family protein</fullName>
    </submittedName>
</protein>
<gene>
    <name evidence="2" type="ORF">ABUH87_17040</name>
</gene>
<name>A0ABV3RFE9_9SPHN</name>
<comment type="caution">
    <text evidence="2">The sequence shown here is derived from an EMBL/GenBank/DDBJ whole genome shotgun (WGS) entry which is preliminary data.</text>
</comment>
<dbReference type="Pfam" id="PF01963">
    <property type="entry name" value="TraB_PrgY_gumN"/>
    <property type="match status" value="1"/>
</dbReference>
<sequence>MIRCRRLTWLFAPFLLLLTSCAAPGQTSAPPAPSTPAVQAATPALWKVADEDTTIWLFGTIHILPAGIDWYAGPVAKAFEASDTLVTEIVEASDPTVTAAVGRIALSDPPRNLREQLPPEVRKAYEQAMNEVGLPAGALDANDPWYAAVALSTLPLIKDGYGTVNGAEALLVSQAKARNMPHIGLETPEAQLKLFDTLPQETQVTYLAEVLETFPDLRTEVRRMISAWKAGEADDLARLMNEEESDPLLMKVLLVDRNKAWASWIHERLQQPGTVFVAVGAGHLAGKQSVQTQLAARQIRAVRVQ</sequence>
<dbReference type="InterPro" id="IPR002816">
    <property type="entry name" value="TraB/PrgY/GumN_fam"/>
</dbReference>
<keyword evidence="3" id="KW-1185">Reference proteome</keyword>
<dbReference type="Proteomes" id="UP001556118">
    <property type="component" value="Unassembled WGS sequence"/>
</dbReference>
<feature type="signal peptide" evidence="1">
    <location>
        <begin position="1"/>
        <end position="22"/>
    </location>
</feature>
<dbReference type="PANTHER" id="PTHR40590">
    <property type="entry name" value="CYTOPLASMIC PROTEIN-RELATED"/>
    <property type="match status" value="1"/>
</dbReference>
<dbReference type="CDD" id="cd14789">
    <property type="entry name" value="Tiki"/>
    <property type="match status" value="1"/>
</dbReference>
<feature type="chain" id="PRO_5047498198" evidence="1">
    <location>
        <begin position="23"/>
        <end position="305"/>
    </location>
</feature>
<evidence type="ECO:0000313" key="3">
    <source>
        <dbReference type="Proteomes" id="UP001556118"/>
    </source>
</evidence>
<keyword evidence="1" id="KW-0732">Signal</keyword>
<dbReference type="PANTHER" id="PTHR40590:SF1">
    <property type="entry name" value="CYTOPLASMIC PROTEIN"/>
    <property type="match status" value="1"/>
</dbReference>
<proteinExistence type="predicted"/>
<organism evidence="2 3">
    <name type="scientific">Novosphingobium rhizovicinum</name>
    <dbReference type="NCBI Taxonomy" id="3228928"/>
    <lineage>
        <taxon>Bacteria</taxon>
        <taxon>Pseudomonadati</taxon>
        <taxon>Pseudomonadota</taxon>
        <taxon>Alphaproteobacteria</taxon>
        <taxon>Sphingomonadales</taxon>
        <taxon>Sphingomonadaceae</taxon>
        <taxon>Novosphingobium</taxon>
    </lineage>
</organism>